<keyword evidence="5" id="KW-1185">Reference proteome</keyword>
<protein>
    <submittedName>
        <fullName evidence="4">LytTR family two component transcriptional regulator</fullName>
    </submittedName>
</protein>
<dbReference type="PROSITE" id="PS50110">
    <property type="entry name" value="RESPONSE_REGULATORY"/>
    <property type="match status" value="1"/>
</dbReference>
<dbReference type="AlphaFoldDB" id="A0A4R8DFP3"/>
<dbReference type="PANTHER" id="PTHR37299:SF1">
    <property type="entry name" value="STAGE 0 SPORULATION PROTEIN A HOMOLOG"/>
    <property type="match status" value="1"/>
</dbReference>
<evidence type="ECO:0000259" key="3">
    <source>
        <dbReference type="PROSITE" id="PS50930"/>
    </source>
</evidence>
<dbReference type="Pfam" id="PF04397">
    <property type="entry name" value="LytTR"/>
    <property type="match status" value="1"/>
</dbReference>
<dbReference type="InterPro" id="IPR007492">
    <property type="entry name" value="LytTR_DNA-bd_dom"/>
</dbReference>
<dbReference type="InterPro" id="IPR046947">
    <property type="entry name" value="LytR-like"/>
</dbReference>
<evidence type="ECO:0000256" key="1">
    <source>
        <dbReference type="PROSITE-ProRule" id="PRU00169"/>
    </source>
</evidence>
<dbReference type="SMART" id="SM00448">
    <property type="entry name" value="REC"/>
    <property type="match status" value="1"/>
</dbReference>
<gene>
    <name evidence="4" type="ORF">EDB95_4250</name>
</gene>
<evidence type="ECO:0000313" key="4">
    <source>
        <dbReference type="EMBL" id="TDW96419.1"/>
    </source>
</evidence>
<dbReference type="Gene3D" id="3.40.50.2300">
    <property type="match status" value="1"/>
</dbReference>
<dbReference type="EMBL" id="SODV01000002">
    <property type="protein sequence ID" value="TDW96419.1"/>
    <property type="molecule type" value="Genomic_DNA"/>
</dbReference>
<reference evidence="4 5" key="1">
    <citation type="submission" date="2019-03" db="EMBL/GenBank/DDBJ databases">
        <title>Genomic Encyclopedia of Type Strains, Phase IV (KMG-IV): sequencing the most valuable type-strain genomes for metagenomic binning, comparative biology and taxonomic classification.</title>
        <authorList>
            <person name="Goeker M."/>
        </authorList>
    </citation>
    <scope>NUCLEOTIDE SEQUENCE [LARGE SCALE GENOMIC DNA]</scope>
    <source>
        <strain evidence="4 5">DSM 100059</strain>
    </source>
</reference>
<feature type="domain" description="Response regulatory" evidence="2">
    <location>
        <begin position="2"/>
        <end position="116"/>
    </location>
</feature>
<dbReference type="SUPFAM" id="SSF52172">
    <property type="entry name" value="CheY-like"/>
    <property type="match status" value="1"/>
</dbReference>
<dbReference type="PROSITE" id="PS50930">
    <property type="entry name" value="HTH_LYTTR"/>
    <property type="match status" value="1"/>
</dbReference>
<sequence>MTILIVEDEPKTARLLRDMLLEAEPAAEVVGICDSIRSTVRWLEERTAPPGLIFMDIHLADGTSFDIFHQTEVVSPVVFCTAYEEYTLEAFRSGGIAYILKPFKDNDIAGVFARLDVVRRVLASDTEAVAQAARKFLVKVRDKIYPVAARDIALVALENEVTYLYTFDGEKHPLFKGMEEMEAALDPVCFFRINRQMILSREAIRVIEPLVNRKVRVHTKVSPAEEVVVSRLKVSEFLRWVEKSVNPPL</sequence>
<evidence type="ECO:0000313" key="5">
    <source>
        <dbReference type="Proteomes" id="UP000294498"/>
    </source>
</evidence>
<keyword evidence="1" id="KW-0597">Phosphoprotein</keyword>
<feature type="modified residue" description="4-aspartylphosphate" evidence="1">
    <location>
        <position position="56"/>
    </location>
</feature>
<dbReference type="SMART" id="SM00850">
    <property type="entry name" value="LytTR"/>
    <property type="match status" value="1"/>
</dbReference>
<dbReference type="OrthoDB" id="2168082at2"/>
<dbReference type="InterPro" id="IPR001789">
    <property type="entry name" value="Sig_transdc_resp-reg_receiver"/>
</dbReference>
<dbReference type="GO" id="GO:0003677">
    <property type="term" value="F:DNA binding"/>
    <property type="evidence" value="ECO:0007669"/>
    <property type="project" value="InterPro"/>
</dbReference>
<dbReference type="RefSeq" id="WP_133996826.1">
    <property type="nucleotide sequence ID" value="NZ_SODV01000002.1"/>
</dbReference>
<evidence type="ECO:0000259" key="2">
    <source>
        <dbReference type="PROSITE" id="PS50110"/>
    </source>
</evidence>
<feature type="domain" description="HTH LytTR-type" evidence="3">
    <location>
        <begin position="136"/>
        <end position="243"/>
    </location>
</feature>
<comment type="caution">
    <text evidence="4">The sequence shown here is derived from an EMBL/GenBank/DDBJ whole genome shotgun (WGS) entry which is preliminary data.</text>
</comment>
<dbReference type="Proteomes" id="UP000294498">
    <property type="component" value="Unassembled WGS sequence"/>
</dbReference>
<proteinExistence type="predicted"/>
<dbReference type="Pfam" id="PF00072">
    <property type="entry name" value="Response_reg"/>
    <property type="match status" value="1"/>
</dbReference>
<dbReference type="PANTHER" id="PTHR37299">
    <property type="entry name" value="TRANSCRIPTIONAL REGULATOR-RELATED"/>
    <property type="match status" value="1"/>
</dbReference>
<name>A0A4R8DFP3_9BACT</name>
<accession>A0A4R8DFP3</accession>
<dbReference type="GO" id="GO:0000156">
    <property type="term" value="F:phosphorelay response regulator activity"/>
    <property type="evidence" value="ECO:0007669"/>
    <property type="project" value="InterPro"/>
</dbReference>
<dbReference type="Gene3D" id="2.40.50.1020">
    <property type="entry name" value="LytTr DNA-binding domain"/>
    <property type="match status" value="1"/>
</dbReference>
<dbReference type="InterPro" id="IPR011006">
    <property type="entry name" value="CheY-like_superfamily"/>
</dbReference>
<organism evidence="4 5">
    <name type="scientific">Dinghuibacter silviterrae</name>
    <dbReference type="NCBI Taxonomy" id="1539049"/>
    <lineage>
        <taxon>Bacteria</taxon>
        <taxon>Pseudomonadati</taxon>
        <taxon>Bacteroidota</taxon>
        <taxon>Chitinophagia</taxon>
        <taxon>Chitinophagales</taxon>
        <taxon>Chitinophagaceae</taxon>
        <taxon>Dinghuibacter</taxon>
    </lineage>
</organism>